<gene>
    <name evidence="16" type="primary">PGLYRP4</name>
</gene>
<evidence type="ECO:0000259" key="13">
    <source>
        <dbReference type="SMART" id="SM00644"/>
    </source>
</evidence>
<keyword evidence="9" id="KW-1015">Disulfide bond</keyword>
<evidence type="ECO:0000256" key="5">
    <source>
        <dbReference type="ARBA" id="ARBA00022729"/>
    </source>
</evidence>
<comment type="subcellular location">
    <subcellularLocation>
        <location evidence="1">Secreted</location>
    </subcellularLocation>
</comment>
<feature type="domain" description="Peptidoglycan recognition protein family" evidence="14">
    <location>
        <begin position="210"/>
        <end position="351"/>
    </location>
</feature>
<dbReference type="InterPro" id="IPR015510">
    <property type="entry name" value="PGRP"/>
</dbReference>
<evidence type="ECO:0000256" key="7">
    <source>
        <dbReference type="ARBA" id="ARBA00022859"/>
    </source>
</evidence>
<evidence type="ECO:0000256" key="6">
    <source>
        <dbReference type="ARBA" id="ARBA00022737"/>
    </source>
</evidence>
<dbReference type="InterPro" id="IPR006619">
    <property type="entry name" value="PGRP_domain_met/bac"/>
</dbReference>
<keyword evidence="4" id="KW-0399">Innate immunity</keyword>
<proteinExistence type="inferred from homology"/>
<dbReference type="SUPFAM" id="SSF55846">
    <property type="entry name" value="N-acetylmuramoyl-L-alanine amidase-like"/>
    <property type="match status" value="2"/>
</dbReference>
<keyword evidence="15" id="KW-1185">Reference proteome</keyword>
<keyword evidence="5 12" id="KW-0732">Signal</keyword>
<dbReference type="FunFam" id="3.40.80.10:FF:000004">
    <property type="entry name" value="Peptidoglycan recognition protein 4"/>
    <property type="match status" value="1"/>
</dbReference>
<dbReference type="SMART" id="SM00644">
    <property type="entry name" value="Ami_2"/>
    <property type="match status" value="2"/>
</dbReference>
<dbReference type="Proteomes" id="UP000694850">
    <property type="component" value="Unplaced"/>
</dbReference>
<dbReference type="GO" id="GO:0042742">
    <property type="term" value="P:defense response to bacterium"/>
    <property type="evidence" value="ECO:0007669"/>
    <property type="project" value="UniProtKB-KW"/>
</dbReference>
<name>A0A8B7AFL3_ORYAF</name>
<sequence length="372" mass="40869">MLPCLLVFSALGLGALGISSRNETQTKEISEKLQYLFGNVSQLIEKGKLDVSTMASRKEWGAEAVGCRTQLTMPVDFLVIHHIPGLECHNQTICSQKLQELHMHHIHNNNWCDVAYNFLVGDDGRVYEGVGWKIQGCHTQGYSNISLGFAFFGTKEGHSPSPAALSAMEGLIYYAVQKGHLSPRYFQPFLVKGKNCLVPPQKIGPKKACPSIVTRTDWEARESHCPKMNLPAKYVIIIHTSGKTCSVSDECHPLVRDIQSFFMDRLDACDIGHNFLVGQDGAIYEGTGWNAQGSHTAGYNDIALGIAFIGTFTGTPPNAVALEATQSLIQCALDQGYLTPNYLLVGQSDVENTLSPGKALYNIISTWPHFKH</sequence>
<dbReference type="Pfam" id="PF01510">
    <property type="entry name" value="Amidase_2"/>
    <property type="match status" value="2"/>
</dbReference>
<evidence type="ECO:0000256" key="9">
    <source>
        <dbReference type="ARBA" id="ARBA00023157"/>
    </source>
</evidence>
<evidence type="ECO:0000256" key="1">
    <source>
        <dbReference type="ARBA" id="ARBA00004613"/>
    </source>
</evidence>
<dbReference type="CTD" id="57115"/>
<keyword evidence="10" id="KW-0325">Glycoprotein</keyword>
<evidence type="ECO:0000256" key="10">
    <source>
        <dbReference type="ARBA" id="ARBA00023180"/>
    </source>
</evidence>
<dbReference type="SMART" id="SM00701">
    <property type="entry name" value="PGRP"/>
    <property type="match status" value="2"/>
</dbReference>
<feature type="chain" id="PRO_5034570873" evidence="12">
    <location>
        <begin position="18"/>
        <end position="372"/>
    </location>
</feature>
<evidence type="ECO:0000256" key="11">
    <source>
        <dbReference type="ARBA" id="ARBA00053301"/>
    </source>
</evidence>
<accession>A0A8B7AFL3</accession>
<dbReference type="GO" id="GO:0008745">
    <property type="term" value="F:N-acetylmuramoyl-L-alanine amidase activity"/>
    <property type="evidence" value="ECO:0007669"/>
    <property type="project" value="InterPro"/>
</dbReference>
<keyword evidence="8" id="KW-0044">Antibiotic</keyword>
<organism evidence="15 16">
    <name type="scientific">Orycteropus afer afer</name>
    <dbReference type="NCBI Taxonomy" id="1230840"/>
    <lineage>
        <taxon>Eukaryota</taxon>
        <taxon>Metazoa</taxon>
        <taxon>Chordata</taxon>
        <taxon>Craniata</taxon>
        <taxon>Vertebrata</taxon>
        <taxon>Euteleostomi</taxon>
        <taxon>Mammalia</taxon>
        <taxon>Eutheria</taxon>
        <taxon>Afrotheria</taxon>
        <taxon>Tubulidentata</taxon>
        <taxon>Orycteropodidae</taxon>
        <taxon>Orycteropus</taxon>
    </lineage>
</organism>
<protein>
    <submittedName>
        <fullName evidence="16">Peptidoglycan recognition protein 4</fullName>
    </submittedName>
</protein>
<dbReference type="GO" id="GO:0009253">
    <property type="term" value="P:peptidoglycan catabolic process"/>
    <property type="evidence" value="ECO:0007669"/>
    <property type="project" value="InterPro"/>
</dbReference>
<dbReference type="AlphaFoldDB" id="A0A8B7AFL3"/>
<evidence type="ECO:0000256" key="4">
    <source>
        <dbReference type="ARBA" id="ARBA00022588"/>
    </source>
</evidence>
<evidence type="ECO:0000256" key="2">
    <source>
        <dbReference type="ARBA" id="ARBA00007553"/>
    </source>
</evidence>
<dbReference type="InterPro" id="IPR002502">
    <property type="entry name" value="Amidase_domain"/>
</dbReference>
<keyword evidence="3" id="KW-0964">Secreted</keyword>
<evidence type="ECO:0000313" key="16">
    <source>
        <dbReference type="RefSeq" id="XP_007946785.1"/>
    </source>
</evidence>
<evidence type="ECO:0000313" key="15">
    <source>
        <dbReference type="Proteomes" id="UP000694850"/>
    </source>
</evidence>
<dbReference type="GO" id="GO:0045087">
    <property type="term" value="P:innate immune response"/>
    <property type="evidence" value="ECO:0007669"/>
    <property type="project" value="UniProtKB-KW"/>
</dbReference>
<evidence type="ECO:0000256" key="3">
    <source>
        <dbReference type="ARBA" id="ARBA00022525"/>
    </source>
</evidence>
<dbReference type="GO" id="GO:0008270">
    <property type="term" value="F:zinc ion binding"/>
    <property type="evidence" value="ECO:0007669"/>
    <property type="project" value="InterPro"/>
</dbReference>
<dbReference type="OrthoDB" id="10001926at2759"/>
<dbReference type="PANTHER" id="PTHR11022:SF12">
    <property type="entry name" value="PEPTIDOGLYCAN RECOGNITION PROTEIN 3"/>
    <property type="match status" value="1"/>
</dbReference>
<keyword evidence="7" id="KW-0391">Immunity</keyword>
<dbReference type="RefSeq" id="XP_007946785.1">
    <property type="nucleotide sequence ID" value="XM_007948594.1"/>
</dbReference>
<dbReference type="GO" id="GO:0005576">
    <property type="term" value="C:extracellular region"/>
    <property type="evidence" value="ECO:0007669"/>
    <property type="project" value="UniProtKB-SubCell"/>
</dbReference>
<dbReference type="GeneID" id="103203532"/>
<comment type="similarity">
    <text evidence="2">Belongs to the N-acetylmuramoyl-L-alanine amidase 2 family.</text>
</comment>
<dbReference type="Gene3D" id="3.40.80.10">
    <property type="entry name" value="Peptidoglycan recognition protein-like"/>
    <property type="match status" value="2"/>
</dbReference>
<dbReference type="PANTHER" id="PTHR11022">
    <property type="entry name" value="PEPTIDOGLYCAN RECOGNITION PROTEIN"/>
    <property type="match status" value="1"/>
</dbReference>
<comment type="function">
    <text evidence="11">Pattern receptor that binds to murein peptidoglycans (PGN) of Gram-positive bacteria. Has bactericidal activity towards Gram-positive bacteria. May kill Gram-positive bacteria by interfering with peptidoglycan biosynthesis. Also binds to Gram-negative bacteria, and has bacteriostatic activity towards Gram-negative bacteria. Plays a role in innate immunity.</text>
</comment>
<evidence type="ECO:0000256" key="12">
    <source>
        <dbReference type="SAM" id="SignalP"/>
    </source>
</evidence>
<feature type="domain" description="N-acetylmuramoyl-L-alanine amidase" evidence="13">
    <location>
        <begin position="63"/>
        <end position="211"/>
    </location>
</feature>
<dbReference type="FunFam" id="3.40.80.10:FF:000001">
    <property type="entry name" value="Peptidoglycan recognition protein 1"/>
    <property type="match status" value="1"/>
</dbReference>
<evidence type="ECO:0000256" key="8">
    <source>
        <dbReference type="ARBA" id="ARBA00023022"/>
    </source>
</evidence>
<reference evidence="16" key="1">
    <citation type="submission" date="2025-08" db="UniProtKB">
        <authorList>
            <consortium name="RefSeq"/>
        </authorList>
    </citation>
    <scope>IDENTIFICATION</scope>
</reference>
<dbReference type="CDD" id="cd06583">
    <property type="entry name" value="PGRP"/>
    <property type="match status" value="2"/>
</dbReference>
<feature type="domain" description="Peptidoglycan recognition protein family" evidence="14">
    <location>
        <begin position="52"/>
        <end position="194"/>
    </location>
</feature>
<keyword evidence="6" id="KW-0677">Repeat</keyword>
<keyword evidence="8" id="KW-0929">Antimicrobial</keyword>
<evidence type="ECO:0000259" key="14">
    <source>
        <dbReference type="SMART" id="SM00701"/>
    </source>
</evidence>
<dbReference type="InterPro" id="IPR036505">
    <property type="entry name" value="Amidase/PGRP_sf"/>
</dbReference>
<feature type="domain" description="N-acetylmuramoyl-L-alanine amidase" evidence="13">
    <location>
        <begin position="220"/>
        <end position="357"/>
    </location>
</feature>
<feature type="signal peptide" evidence="12">
    <location>
        <begin position="1"/>
        <end position="17"/>
    </location>
</feature>